<reference evidence="2" key="1">
    <citation type="submission" date="2019-12" db="EMBL/GenBank/DDBJ databases">
        <authorList>
            <person name="Ansaldi M."/>
            <person name="Clavijo F."/>
        </authorList>
    </citation>
    <scope>NUCLEOTIDE SEQUENCE [LARGE SCALE GENOMIC DNA]</scope>
</reference>
<feature type="compositionally biased region" description="Low complexity" evidence="1">
    <location>
        <begin position="78"/>
        <end position="92"/>
    </location>
</feature>
<dbReference type="GeneID" id="62676438"/>
<organism evidence="2 3">
    <name type="scientific">Xanthomonas phage Bosa</name>
    <dbReference type="NCBI Taxonomy" id="2674976"/>
    <lineage>
        <taxon>Viruses</taxon>
        <taxon>Duplodnaviria</taxon>
        <taxon>Heunggongvirae</taxon>
        <taxon>Uroviricota</taxon>
        <taxon>Caudoviricetes</taxon>
        <taxon>Mesyanzhinovviridae</taxon>
        <taxon>Bradleyvirinae</taxon>
        <taxon>Bosavirus</taxon>
        <taxon>Bosavirus bosa</taxon>
    </lineage>
</organism>
<dbReference type="KEGG" id="vg:62676438"/>
<keyword evidence="3" id="KW-1185">Reference proteome</keyword>
<dbReference type="RefSeq" id="YP_009997075.1">
    <property type="nucleotide sequence ID" value="NC_052967.1"/>
</dbReference>
<dbReference type="EMBL" id="LR743532">
    <property type="protein sequence ID" value="CAA2409931.1"/>
    <property type="molecule type" value="Genomic_DNA"/>
</dbReference>
<accession>A0A679KGQ3</accession>
<protein>
    <submittedName>
        <fullName evidence="2">Uncharacterized protein</fullName>
    </submittedName>
</protein>
<evidence type="ECO:0000256" key="1">
    <source>
        <dbReference type="SAM" id="MobiDB-lite"/>
    </source>
</evidence>
<sequence>MDVNTFMENSLREQARQTSLLEAILETLKDMNDNGVIVANVDGEPIQVAIHGAQPVTVSNVVTKETASKAAVQETKQAAEAAAPVEQVAATQDKPAEVEKDKPVETEKPAETKKKVTIDDARAALKAYAAIEGNDAAMDLLTSLNAKSVSDLAEQGPDSLQKLIDKAAGKNAA</sequence>
<evidence type="ECO:0000313" key="3">
    <source>
        <dbReference type="Proteomes" id="UP000464956"/>
    </source>
</evidence>
<name>A0A679KGQ3_9CAUD</name>
<feature type="region of interest" description="Disordered" evidence="1">
    <location>
        <begin position="78"/>
        <end position="113"/>
    </location>
</feature>
<evidence type="ECO:0000313" key="2">
    <source>
        <dbReference type="EMBL" id="CAA2409931.1"/>
    </source>
</evidence>
<dbReference type="Proteomes" id="UP000464956">
    <property type="component" value="Chromosome"/>
</dbReference>
<feature type="compositionally biased region" description="Basic and acidic residues" evidence="1">
    <location>
        <begin position="94"/>
        <end position="113"/>
    </location>
</feature>
<proteinExistence type="predicted"/>